<accession>A0ABS6JR18</accession>
<dbReference type="RefSeq" id="WP_176371291.1">
    <property type="nucleotide sequence ID" value="NZ_JAHQCR010000027.1"/>
</dbReference>
<evidence type="ECO:0000259" key="2">
    <source>
        <dbReference type="PROSITE" id="PS50887"/>
    </source>
</evidence>
<dbReference type="EMBL" id="JAHQCR010000027">
    <property type="protein sequence ID" value="MBU9720980.1"/>
    <property type="molecule type" value="Genomic_DNA"/>
</dbReference>
<organism evidence="3 4">
    <name type="scientific">Evansella alkalicola</name>
    <dbReference type="NCBI Taxonomy" id="745819"/>
    <lineage>
        <taxon>Bacteria</taxon>
        <taxon>Bacillati</taxon>
        <taxon>Bacillota</taxon>
        <taxon>Bacilli</taxon>
        <taxon>Bacillales</taxon>
        <taxon>Bacillaceae</taxon>
        <taxon>Evansella</taxon>
    </lineage>
</organism>
<sequence length="528" mass="58866">MHILIGIINLIVLILLNTARFAFSKNVNKGILISSSLLFTTINGILFGIHHYLWMVLFILLVTTVSYMVVGGIVATIILYVPMYFSGLIPSEWAILILLGYAGFVVITNAISSFMLKSNLRIDDWQKRFYLQSKNLHVLREVSLALQSTLNIEKLLHIFLTSITAGYGLGFNRAILFLQKEESATFTGKLGIGPLTVEQGLTIWESVTENKWRLKDLIQMQEKAVNDDHELNQIVRDFSFHTDSETSLMSRIVSMKEPFIIEANNGTDDQTIQSIRETFSMEQLAVIPLVSRGKTIGILLIDNIVNRNPIKYEDVDNIVPLATQTAMAIENAALYEQTNKMAIKDGLTGLYNKRFMDRMLPHLQESAMSTNEPLSALILDLDFFKRFNDTHGHLLGNEVLIQFSEVVSSIVQKEDIVCRFGGEEFVVLLPKQDLNEAILVGEKIVEAVRTHPFPGRESQPNGKLTVSIGAAVWQPGDGAGSGCGLSEEDFDGVGSINALLENADKAVYRAKELGKDQVYPARVRGDKK</sequence>
<dbReference type="SUPFAM" id="SSF55073">
    <property type="entry name" value="Nucleotide cyclase"/>
    <property type="match status" value="1"/>
</dbReference>
<evidence type="ECO:0000256" key="1">
    <source>
        <dbReference type="SAM" id="Phobius"/>
    </source>
</evidence>
<dbReference type="CDD" id="cd01949">
    <property type="entry name" value="GGDEF"/>
    <property type="match status" value="1"/>
</dbReference>
<dbReference type="InterPro" id="IPR043128">
    <property type="entry name" value="Rev_trsase/Diguanyl_cyclase"/>
</dbReference>
<dbReference type="Proteomes" id="UP000790580">
    <property type="component" value="Unassembled WGS sequence"/>
</dbReference>
<dbReference type="Pfam" id="PF00990">
    <property type="entry name" value="GGDEF"/>
    <property type="match status" value="1"/>
</dbReference>
<keyword evidence="4" id="KW-1185">Reference proteome</keyword>
<dbReference type="PROSITE" id="PS50887">
    <property type="entry name" value="GGDEF"/>
    <property type="match status" value="1"/>
</dbReference>
<evidence type="ECO:0000313" key="4">
    <source>
        <dbReference type="Proteomes" id="UP000790580"/>
    </source>
</evidence>
<feature type="transmembrane region" description="Helical" evidence="1">
    <location>
        <begin position="93"/>
        <end position="116"/>
    </location>
</feature>
<protein>
    <submittedName>
        <fullName evidence="3">Sensor domain-containing diguanylate cyclase</fullName>
    </submittedName>
</protein>
<feature type="domain" description="GGDEF" evidence="2">
    <location>
        <begin position="372"/>
        <end position="523"/>
    </location>
</feature>
<dbReference type="PANTHER" id="PTHR45138">
    <property type="entry name" value="REGULATORY COMPONENTS OF SENSORY TRANSDUCTION SYSTEM"/>
    <property type="match status" value="1"/>
</dbReference>
<dbReference type="InterPro" id="IPR029787">
    <property type="entry name" value="Nucleotide_cyclase"/>
</dbReference>
<name>A0ABS6JR18_9BACI</name>
<evidence type="ECO:0000313" key="3">
    <source>
        <dbReference type="EMBL" id="MBU9720980.1"/>
    </source>
</evidence>
<proteinExistence type="predicted"/>
<feature type="transmembrane region" description="Helical" evidence="1">
    <location>
        <begin position="56"/>
        <end position="81"/>
    </location>
</feature>
<dbReference type="InterPro" id="IPR000160">
    <property type="entry name" value="GGDEF_dom"/>
</dbReference>
<dbReference type="Gene3D" id="3.30.450.40">
    <property type="match status" value="1"/>
</dbReference>
<feature type="transmembrane region" description="Helical" evidence="1">
    <location>
        <begin position="31"/>
        <end position="49"/>
    </location>
</feature>
<keyword evidence="1" id="KW-1133">Transmembrane helix</keyword>
<dbReference type="NCBIfam" id="TIGR00254">
    <property type="entry name" value="GGDEF"/>
    <property type="match status" value="1"/>
</dbReference>
<keyword evidence="1" id="KW-0472">Membrane</keyword>
<dbReference type="SMART" id="SM00267">
    <property type="entry name" value="GGDEF"/>
    <property type="match status" value="1"/>
</dbReference>
<gene>
    <name evidence="3" type="ORF">KS407_05925</name>
</gene>
<keyword evidence="1" id="KW-0812">Transmembrane</keyword>
<reference evidence="3 4" key="1">
    <citation type="submission" date="2021-06" db="EMBL/GenBank/DDBJ databases">
        <title>Bacillus sp. RD4P76, an endophyte from a halophyte.</title>
        <authorList>
            <person name="Sun J.-Q."/>
        </authorList>
    </citation>
    <scope>NUCLEOTIDE SEQUENCE [LARGE SCALE GENOMIC DNA]</scope>
    <source>
        <strain evidence="3 4">JCM 17098</strain>
    </source>
</reference>
<dbReference type="Gene3D" id="3.30.70.270">
    <property type="match status" value="1"/>
</dbReference>
<dbReference type="InterPro" id="IPR050469">
    <property type="entry name" value="Diguanylate_Cyclase"/>
</dbReference>
<dbReference type="SUPFAM" id="SSF55781">
    <property type="entry name" value="GAF domain-like"/>
    <property type="match status" value="1"/>
</dbReference>
<dbReference type="InterPro" id="IPR029016">
    <property type="entry name" value="GAF-like_dom_sf"/>
</dbReference>
<comment type="caution">
    <text evidence="3">The sequence shown here is derived from an EMBL/GenBank/DDBJ whole genome shotgun (WGS) entry which is preliminary data.</text>
</comment>
<dbReference type="PANTHER" id="PTHR45138:SF9">
    <property type="entry name" value="DIGUANYLATE CYCLASE DGCM-RELATED"/>
    <property type="match status" value="1"/>
</dbReference>